<organism evidence="1 2">
    <name type="scientific">Botryobasidium botryosum (strain FD-172 SS1)</name>
    <dbReference type="NCBI Taxonomy" id="930990"/>
    <lineage>
        <taxon>Eukaryota</taxon>
        <taxon>Fungi</taxon>
        <taxon>Dikarya</taxon>
        <taxon>Basidiomycota</taxon>
        <taxon>Agaricomycotina</taxon>
        <taxon>Agaricomycetes</taxon>
        <taxon>Cantharellales</taxon>
        <taxon>Botryobasidiaceae</taxon>
        <taxon>Botryobasidium</taxon>
    </lineage>
</organism>
<protein>
    <recommendedName>
        <fullName evidence="3">BTB domain-containing protein</fullName>
    </recommendedName>
</protein>
<dbReference type="AlphaFoldDB" id="A0A067LU22"/>
<keyword evidence="2" id="KW-1185">Reference proteome</keyword>
<dbReference type="Proteomes" id="UP000027195">
    <property type="component" value="Unassembled WGS sequence"/>
</dbReference>
<dbReference type="HOGENOM" id="CLU_686946_0_0_1"/>
<dbReference type="Gene3D" id="3.30.710.10">
    <property type="entry name" value="Potassium Channel Kv1.1, Chain A"/>
    <property type="match status" value="1"/>
</dbReference>
<dbReference type="InterPro" id="IPR011333">
    <property type="entry name" value="SKP1/BTB/POZ_sf"/>
</dbReference>
<proteinExistence type="predicted"/>
<dbReference type="EMBL" id="KL198196">
    <property type="protein sequence ID" value="KDQ05730.1"/>
    <property type="molecule type" value="Genomic_DNA"/>
</dbReference>
<name>A0A067LU22_BOTB1</name>
<evidence type="ECO:0000313" key="1">
    <source>
        <dbReference type="EMBL" id="KDQ05730.1"/>
    </source>
</evidence>
<dbReference type="InParanoid" id="A0A067LU22"/>
<dbReference type="OrthoDB" id="6359816at2759"/>
<gene>
    <name evidence="1" type="ORF">BOTBODRAFT_39981</name>
</gene>
<evidence type="ECO:0008006" key="3">
    <source>
        <dbReference type="Google" id="ProtNLM"/>
    </source>
</evidence>
<sequence length="401" mass="44675">MQNYGLATLEPREIVSSLTAVPSSTAYYSLTVPTTEEKGIKEFSAVEDADVAGIGTYSLEWDNKPESGEARIRVQRPDDGHCTILTIRSSRDLPVIRRIAYYHTFAIPWSELTALIADGVVLVQFIITCRHAEIPLLKHHTGVMYTTMADFYASGSASNDHEPCDRDTKLVFSDGNSLFASSLLLRKHSPYFRHRLGPGTEPLLLDGLAETMLDAESDSETSPTNLIAGQADASQSSAGGHIRNIILPNTSWIVFRAVLFFLQTGWISFAPPTLSTPDGREVRKRIVESFPTYIPGKPQPVSSKSVYSLASRLRIPILQELAIMHMVLNMRESTLIDDLNRPFFRRHEQMGETLAATIAHDRRSVVETEVWARAVEIAKSTNDEYFLKMHRAIQEALNPAT</sequence>
<reference evidence="2" key="1">
    <citation type="journal article" date="2014" name="Proc. Natl. Acad. Sci. U.S.A.">
        <title>Extensive sampling of basidiomycete genomes demonstrates inadequacy of the white-rot/brown-rot paradigm for wood decay fungi.</title>
        <authorList>
            <person name="Riley R."/>
            <person name="Salamov A.A."/>
            <person name="Brown D.W."/>
            <person name="Nagy L.G."/>
            <person name="Floudas D."/>
            <person name="Held B.W."/>
            <person name="Levasseur A."/>
            <person name="Lombard V."/>
            <person name="Morin E."/>
            <person name="Otillar R."/>
            <person name="Lindquist E.A."/>
            <person name="Sun H."/>
            <person name="LaButti K.M."/>
            <person name="Schmutz J."/>
            <person name="Jabbour D."/>
            <person name="Luo H."/>
            <person name="Baker S.E."/>
            <person name="Pisabarro A.G."/>
            <person name="Walton J.D."/>
            <person name="Blanchette R.A."/>
            <person name="Henrissat B."/>
            <person name="Martin F."/>
            <person name="Cullen D."/>
            <person name="Hibbett D.S."/>
            <person name="Grigoriev I.V."/>
        </authorList>
    </citation>
    <scope>NUCLEOTIDE SEQUENCE [LARGE SCALE GENOMIC DNA]</scope>
    <source>
        <strain evidence="2">FD-172 SS1</strain>
    </source>
</reference>
<evidence type="ECO:0000313" key="2">
    <source>
        <dbReference type="Proteomes" id="UP000027195"/>
    </source>
</evidence>
<accession>A0A067LU22</accession>